<reference evidence="1 2" key="1">
    <citation type="journal article" date="2016" name="Nat. Commun.">
        <title>Thousands of microbial genomes shed light on interconnected biogeochemical processes in an aquifer system.</title>
        <authorList>
            <person name="Anantharaman K."/>
            <person name="Brown C.T."/>
            <person name="Hug L.A."/>
            <person name="Sharon I."/>
            <person name="Castelle C.J."/>
            <person name="Probst A.J."/>
            <person name="Thomas B.C."/>
            <person name="Singh A."/>
            <person name="Wilkins M.J."/>
            <person name="Karaoz U."/>
            <person name="Brodie E.L."/>
            <person name="Williams K.H."/>
            <person name="Hubbard S.S."/>
            <person name="Banfield J.F."/>
        </authorList>
    </citation>
    <scope>NUCLEOTIDE SEQUENCE [LARGE SCALE GENOMIC DNA]</scope>
</reference>
<proteinExistence type="predicted"/>
<sequence length="79" mass="9424">MEKKNRLTEIRLTKKSDRLLRKTAKRSGLKSEKVLNLILKCEVDIAYYSMSKRLKLFKRLKIKPTLEKLLGFRITEQPF</sequence>
<dbReference type="AlphaFoldDB" id="A0A1F8E9F9"/>
<accession>A0A1F8E9F9</accession>
<gene>
    <name evidence="1" type="ORF">A2817_00715</name>
</gene>
<dbReference type="Proteomes" id="UP000177594">
    <property type="component" value="Unassembled WGS sequence"/>
</dbReference>
<evidence type="ECO:0000313" key="1">
    <source>
        <dbReference type="EMBL" id="OGM97422.1"/>
    </source>
</evidence>
<organism evidence="1 2">
    <name type="scientific">Candidatus Yanofskybacteria bacterium RIFCSPHIGHO2_01_FULL_39_8b</name>
    <dbReference type="NCBI Taxonomy" id="1802659"/>
    <lineage>
        <taxon>Bacteria</taxon>
        <taxon>Candidatus Yanofskyibacteriota</taxon>
    </lineage>
</organism>
<protein>
    <submittedName>
        <fullName evidence="1">Uncharacterized protein</fullName>
    </submittedName>
</protein>
<name>A0A1F8E9F9_9BACT</name>
<dbReference type="EMBL" id="MGIZ01000052">
    <property type="protein sequence ID" value="OGM97422.1"/>
    <property type="molecule type" value="Genomic_DNA"/>
</dbReference>
<evidence type="ECO:0000313" key="2">
    <source>
        <dbReference type="Proteomes" id="UP000177594"/>
    </source>
</evidence>
<comment type="caution">
    <text evidence="1">The sequence shown here is derived from an EMBL/GenBank/DDBJ whole genome shotgun (WGS) entry which is preliminary data.</text>
</comment>